<reference evidence="9" key="1">
    <citation type="submission" date="2020-04" db="EMBL/GenBank/DDBJ databases">
        <authorList>
            <person name="Zhang T."/>
        </authorList>
    </citation>
    <scope>NUCLEOTIDE SEQUENCE</scope>
    <source>
        <strain evidence="9">HKST-UBA17</strain>
    </source>
</reference>
<name>A0A955KXV0_9BACT</name>
<dbReference type="InterPro" id="IPR004097">
    <property type="entry name" value="DHHA2"/>
</dbReference>
<evidence type="ECO:0000256" key="2">
    <source>
        <dbReference type="ARBA" id="ARBA00012146"/>
    </source>
</evidence>
<keyword evidence="5" id="KW-0464">Manganese</keyword>
<dbReference type="Proteomes" id="UP000741282">
    <property type="component" value="Unassembled WGS sequence"/>
</dbReference>
<dbReference type="GO" id="GO:0046872">
    <property type="term" value="F:metal ion binding"/>
    <property type="evidence" value="ECO:0007669"/>
    <property type="project" value="UniProtKB-KW"/>
</dbReference>
<sequence>MNTKVITDNFLIGESVFIVGHRKPDLDSIASAYAYQVYRHAKGDFNYLAIRCDTENSVTKWAFEHFDLDLPMLLKNVAGRKIVLVDHTDPEQRPLGWETAEIIEVLDHHKLKLETSVPPKITIRPYGATCTLIASKMLGAKITITKELAGLMLSAILDDTLALRSPVTTYVDRSVAGELSAIAGIVDLGSFAKKIFDKKDSWSKMGAERLVSSDTKDFDFDDIKIRVAQVETMDNRKIEKREKEILTAIRKISKAEGIDLYLVMLTDLLTNDCIMIAEGPKVEFLETVFDTHMENKNKIYLPGVLSRKKQVVPKLMEFFGKGS</sequence>
<evidence type="ECO:0000256" key="7">
    <source>
        <dbReference type="ARBA" id="ARBA00047820"/>
    </source>
</evidence>
<dbReference type="InterPro" id="IPR038222">
    <property type="entry name" value="DHHA2_dom_sf"/>
</dbReference>
<evidence type="ECO:0000259" key="8">
    <source>
        <dbReference type="SMART" id="SM01131"/>
    </source>
</evidence>
<dbReference type="GO" id="GO:0004427">
    <property type="term" value="F:inorganic diphosphate phosphatase activity"/>
    <property type="evidence" value="ECO:0007669"/>
    <property type="project" value="UniProtKB-EC"/>
</dbReference>
<reference evidence="9" key="2">
    <citation type="journal article" date="2021" name="Microbiome">
        <title>Successional dynamics and alternative stable states in a saline activated sludge microbial community over 9 years.</title>
        <authorList>
            <person name="Wang Y."/>
            <person name="Ye J."/>
            <person name="Ju F."/>
            <person name="Liu L."/>
            <person name="Boyd J.A."/>
            <person name="Deng Y."/>
            <person name="Parks D.H."/>
            <person name="Jiang X."/>
            <person name="Yin X."/>
            <person name="Woodcroft B.J."/>
            <person name="Tyson G.W."/>
            <person name="Hugenholtz P."/>
            <person name="Polz M.F."/>
            <person name="Zhang T."/>
        </authorList>
    </citation>
    <scope>NUCLEOTIDE SEQUENCE</scope>
    <source>
        <strain evidence="9">HKST-UBA17</strain>
    </source>
</reference>
<gene>
    <name evidence="9" type="ORF">KC685_00955</name>
</gene>
<accession>A0A955KXV0</accession>
<evidence type="ECO:0000256" key="4">
    <source>
        <dbReference type="ARBA" id="ARBA00022801"/>
    </source>
</evidence>
<dbReference type="SUPFAM" id="SSF64182">
    <property type="entry name" value="DHH phosphoesterases"/>
    <property type="match status" value="1"/>
</dbReference>
<comment type="cofactor">
    <cofactor evidence="1">
        <name>Mn(2+)</name>
        <dbReference type="ChEBI" id="CHEBI:29035"/>
    </cofactor>
</comment>
<evidence type="ECO:0000256" key="3">
    <source>
        <dbReference type="ARBA" id="ARBA00022723"/>
    </source>
</evidence>
<comment type="caution">
    <text evidence="9">The sequence shown here is derived from an EMBL/GenBank/DDBJ whole genome shotgun (WGS) entry which is preliminary data.</text>
</comment>
<dbReference type="InterPro" id="IPR038763">
    <property type="entry name" value="DHH_sf"/>
</dbReference>
<evidence type="ECO:0000313" key="9">
    <source>
        <dbReference type="EMBL" id="MCA9376471.1"/>
    </source>
</evidence>
<dbReference type="SMART" id="SM01131">
    <property type="entry name" value="DHHA2"/>
    <property type="match status" value="1"/>
</dbReference>
<evidence type="ECO:0000256" key="1">
    <source>
        <dbReference type="ARBA" id="ARBA00001936"/>
    </source>
</evidence>
<dbReference type="NCBIfam" id="NF003877">
    <property type="entry name" value="PRK05427.1"/>
    <property type="match status" value="1"/>
</dbReference>
<dbReference type="EMBL" id="JAGQLN010000003">
    <property type="protein sequence ID" value="MCA9376471.1"/>
    <property type="molecule type" value="Genomic_DNA"/>
</dbReference>
<dbReference type="Pfam" id="PF01368">
    <property type="entry name" value="DHH"/>
    <property type="match status" value="1"/>
</dbReference>
<dbReference type="InterPro" id="IPR001667">
    <property type="entry name" value="DDH_dom"/>
</dbReference>
<dbReference type="Gene3D" id="3.10.310.20">
    <property type="entry name" value="DHHA2 domain"/>
    <property type="match status" value="1"/>
</dbReference>
<dbReference type="EC" id="3.6.1.1" evidence="2"/>
<evidence type="ECO:0000256" key="5">
    <source>
        <dbReference type="ARBA" id="ARBA00023211"/>
    </source>
</evidence>
<dbReference type="AlphaFoldDB" id="A0A955KXV0"/>
<dbReference type="GO" id="GO:0005737">
    <property type="term" value="C:cytoplasm"/>
    <property type="evidence" value="ECO:0007669"/>
    <property type="project" value="InterPro"/>
</dbReference>
<proteinExistence type="predicted"/>
<evidence type="ECO:0000256" key="6">
    <source>
        <dbReference type="ARBA" id="ARBA00032535"/>
    </source>
</evidence>
<dbReference type="PANTHER" id="PTHR12112:SF22">
    <property type="entry name" value="MANGANESE-DEPENDENT INORGANIC PYROPHOSPHATASE-RELATED"/>
    <property type="match status" value="1"/>
</dbReference>
<protein>
    <recommendedName>
        <fullName evidence="2">inorganic diphosphatase</fullName>
        <ecNumber evidence="2">3.6.1.1</ecNumber>
    </recommendedName>
    <alternativeName>
        <fullName evidence="6">Pyrophosphate phospho-hydrolase</fullName>
    </alternativeName>
</protein>
<keyword evidence="4 9" id="KW-0378">Hydrolase</keyword>
<dbReference type="Pfam" id="PF02833">
    <property type="entry name" value="DHHA2"/>
    <property type="match status" value="1"/>
</dbReference>
<evidence type="ECO:0000313" key="10">
    <source>
        <dbReference type="Proteomes" id="UP000741282"/>
    </source>
</evidence>
<keyword evidence="3" id="KW-0479">Metal-binding</keyword>
<organism evidence="9 10">
    <name type="scientific">Candidatus Dojkabacteria bacterium</name>
    <dbReference type="NCBI Taxonomy" id="2099670"/>
    <lineage>
        <taxon>Bacteria</taxon>
        <taxon>Candidatus Dojkabacteria</taxon>
    </lineage>
</organism>
<feature type="domain" description="DHHA2" evidence="8">
    <location>
        <begin position="192"/>
        <end position="319"/>
    </location>
</feature>
<dbReference type="PANTHER" id="PTHR12112">
    <property type="entry name" value="BNIP - RELATED"/>
    <property type="match status" value="1"/>
</dbReference>
<comment type="catalytic activity">
    <reaction evidence="7">
        <text>diphosphate + H2O = 2 phosphate + H(+)</text>
        <dbReference type="Rhea" id="RHEA:24576"/>
        <dbReference type="ChEBI" id="CHEBI:15377"/>
        <dbReference type="ChEBI" id="CHEBI:15378"/>
        <dbReference type="ChEBI" id="CHEBI:33019"/>
        <dbReference type="ChEBI" id="CHEBI:43474"/>
        <dbReference type="EC" id="3.6.1.1"/>
    </reaction>
</comment>
<dbReference type="Gene3D" id="3.90.1640.10">
    <property type="entry name" value="inorganic pyrophosphatase (n-terminal core)"/>
    <property type="match status" value="1"/>
</dbReference>